<accession>A0A915EL16</accession>
<dbReference type="InterPro" id="IPR031751">
    <property type="entry name" value="DUF4735"/>
</dbReference>
<proteinExistence type="predicted"/>
<keyword evidence="1" id="KW-1133">Transmembrane helix</keyword>
<feature type="transmembrane region" description="Helical" evidence="1">
    <location>
        <begin position="232"/>
        <end position="252"/>
    </location>
</feature>
<dbReference type="PANTHER" id="PTHR33539:SF1">
    <property type="entry name" value="UPF0764 PROTEIN C16ORF89"/>
    <property type="match status" value="1"/>
</dbReference>
<dbReference type="AlphaFoldDB" id="A0A915EL16"/>
<keyword evidence="1" id="KW-0812">Transmembrane</keyword>
<dbReference type="WBParaSite" id="jg7019">
    <property type="protein sequence ID" value="jg7019"/>
    <property type="gene ID" value="jg7019"/>
</dbReference>
<dbReference type="Pfam" id="PF15882">
    <property type="entry name" value="DUF4735"/>
    <property type="match status" value="1"/>
</dbReference>
<keyword evidence="1" id="KW-0472">Membrane</keyword>
<feature type="transmembrane region" description="Helical" evidence="1">
    <location>
        <begin position="311"/>
        <end position="332"/>
    </location>
</feature>
<evidence type="ECO:0000313" key="2">
    <source>
        <dbReference type="Proteomes" id="UP000887574"/>
    </source>
</evidence>
<name>A0A915EL16_9BILA</name>
<evidence type="ECO:0000313" key="3">
    <source>
        <dbReference type="WBParaSite" id="jg7019"/>
    </source>
</evidence>
<dbReference type="PANTHER" id="PTHR33539">
    <property type="entry name" value="UPF0764 PROTEIN C16ORF89"/>
    <property type="match status" value="1"/>
</dbReference>
<organism evidence="2 3">
    <name type="scientific">Ditylenchus dipsaci</name>
    <dbReference type="NCBI Taxonomy" id="166011"/>
    <lineage>
        <taxon>Eukaryota</taxon>
        <taxon>Metazoa</taxon>
        <taxon>Ecdysozoa</taxon>
        <taxon>Nematoda</taxon>
        <taxon>Chromadorea</taxon>
        <taxon>Rhabditida</taxon>
        <taxon>Tylenchina</taxon>
        <taxon>Tylenchomorpha</taxon>
        <taxon>Sphaerularioidea</taxon>
        <taxon>Anguinidae</taxon>
        <taxon>Anguininae</taxon>
        <taxon>Ditylenchus</taxon>
    </lineage>
</organism>
<keyword evidence="2" id="KW-1185">Reference proteome</keyword>
<protein>
    <submittedName>
        <fullName evidence="3">Uncharacterized protein</fullName>
    </submittedName>
</protein>
<dbReference type="Proteomes" id="UP000887574">
    <property type="component" value="Unplaced"/>
</dbReference>
<dbReference type="GO" id="GO:0016020">
    <property type="term" value="C:membrane"/>
    <property type="evidence" value="ECO:0007669"/>
    <property type="project" value="TreeGrafter"/>
</dbReference>
<evidence type="ECO:0000256" key="1">
    <source>
        <dbReference type="SAM" id="Phobius"/>
    </source>
</evidence>
<dbReference type="GO" id="GO:0005829">
    <property type="term" value="C:cytosol"/>
    <property type="evidence" value="ECO:0007669"/>
    <property type="project" value="TreeGrafter"/>
</dbReference>
<sequence>MSAVMKSFQTYYFQLKALVDKSLSVPFHPHRKLDERLRWGNKDILDRGTEHESGPWFVDSSNAPSHLNQCLFSLISKQCSMPSDCIQKFLTSKGLIGYDISRQVLFVSLAQMAGCNDAIEKMIKENSENMSIDGFISERCTNIHDEMVRRDKKKLARIANPSLDLMMEQVFVCLQYGYLEFANPHSLVTALAWQHPVLGCYTLQKPESIPNLGLSSGLKIVSDNQSDQQGTCLLHTSTVVGLGIVMFLRFLLDPGPWPELRFVDQLVQIDQIVAEDHFEHFKYIDWVRDSNFPHEIRGMPRPPPMAWSPDLVAFMVLLFFCIIGSVIGHHLFTNNKNYGRMGGKVKQMYPYAFKKL</sequence>
<reference evidence="3" key="1">
    <citation type="submission" date="2022-11" db="UniProtKB">
        <authorList>
            <consortium name="WormBaseParasite"/>
        </authorList>
    </citation>
    <scope>IDENTIFICATION</scope>
</reference>